<accession>A0A8C1UAY9</accession>
<dbReference type="Ensembl" id="ENSCCRT00015035417.1">
    <property type="protein sequence ID" value="ENSCCRP00015034229.1"/>
    <property type="gene ID" value="ENSCCRG00015014252.1"/>
</dbReference>
<feature type="region of interest" description="Disordered" evidence="5">
    <location>
        <begin position="226"/>
        <end position="251"/>
    </location>
</feature>
<dbReference type="PANTHER" id="PTHR21685">
    <property type="entry name" value="TON-B BOX DOMAIN"/>
    <property type="match status" value="1"/>
</dbReference>
<feature type="domain" description="Phostensin/Taperin PP1-binding" evidence="6">
    <location>
        <begin position="380"/>
        <end position="444"/>
    </location>
</feature>
<dbReference type="GO" id="GO:0005737">
    <property type="term" value="C:cytoplasm"/>
    <property type="evidence" value="ECO:0007669"/>
    <property type="project" value="UniProtKB-SubCell"/>
</dbReference>
<sequence length="502" mass="57798">MSLSALPEWKQLLLERKRREEEERERQEREEEERLASMPAWKRGIIQRRRAKQDEEREREKERDTSKETISPIQQNPFIRSENSFRRDNRGKEVIRDGENEDKKAANNRGRERNKETEKEIWRERDGEMWVEKMGSKSEGRERDRSTGRESRETDSSASLLSPVVGLRMIQANNIIIIEKDKNGKEKLDKREKEAEEEQKRMRMDLREFLAGGGSVTEIRSLREKIRQQEKERRDDDNEEGSREAGRTVREQEETILETLRLFDVTQEVNMTKSSPQLPVPVSLSLLQSASTEREVGEISRDVSESDICPRQAERDVEECGTCIAWRTQDVNKRVEEREEESLEEGYLPPSLSPSPPLSDSLDAMSRIYNLKTVGSRTRGTTITITPRRPAGAASSGGIATVTPAVPKAGKKRYPTAEEIEVIGGYQNLERSCLVKSKGTAKAVSGFLCFCMTYTMSCCAHCIRALQMEHATMGYAMKIICNLHFGLVRFFFYFREETIALE</sequence>
<evidence type="ECO:0000256" key="4">
    <source>
        <dbReference type="ARBA" id="ARBA00023203"/>
    </source>
</evidence>
<evidence type="ECO:0000256" key="5">
    <source>
        <dbReference type="SAM" id="MobiDB-lite"/>
    </source>
</evidence>
<protein>
    <recommendedName>
        <fullName evidence="10">Phostensin</fullName>
    </recommendedName>
</protein>
<evidence type="ECO:0000259" key="7">
    <source>
        <dbReference type="Pfam" id="PF13916"/>
    </source>
</evidence>
<feature type="region of interest" description="Disordered" evidence="5">
    <location>
        <begin position="333"/>
        <end position="358"/>
    </location>
</feature>
<evidence type="ECO:0000259" key="6">
    <source>
        <dbReference type="Pfam" id="PF13914"/>
    </source>
</evidence>
<name>A0A8C1UAY9_CYPCA</name>
<dbReference type="GO" id="GO:0019902">
    <property type="term" value="F:phosphatase binding"/>
    <property type="evidence" value="ECO:0007669"/>
    <property type="project" value="InterPro"/>
</dbReference>
<dbReference type="InterPro" id="IPR025903">
    <property type="entry name" value="Phostensin/Taperin_N_dom"/>
</dbReference>
<feature type="domain" description="Phostensin/Taperin N-terminal" evidence="7">
    <location>
        <begin position="32"/>
        <end position="89"/>
    </location>
</feature>
<dbReference type="Pfam" id="PF13914">
    <property type="entry name" value="Phostensin"/>
    <property type="match status" value="1"/>
</dbReference>
<dbReference type="GO" id="GO:0003779">
    <property type="term" value="F:actin binding"/>
    <property type="evidence" value="ECO:0007669"/>
    <property type="project" value="UniProtKB-KW"/>
</dbReference>
<feature type="compositionally biased region" description="Basic and acidic residues" evidence="5">
    <location>
        <begin position="83"/>
        <end position="155"/>
    </location>
</feature>
<evidence type="ECO:0000313" key="9">
    <source>
        <dbReference type="Proteomes" id="UP000694700"/>
    </source>
</evidence>
<evidence type="ECO:0008006" key="10">
    <source>
        <dbReference type="Google" id="ProtNLM"/>
    </source>
</evidence>
<dbReference type="InterPro" id="IPR026671">
    <property type="entry name" value="PPP1R18/Tprn"/>
</dbReference>
<feature type="compositionally biased region" description="Basic and acidic residues" evidence="5">
    <location>
        <begin position="52"/>
        <end position="67"/>
    </location>
</feature>
<keyword evidence="3" id="KW-0597">Phosphoprotein</keyword>
<feature type="compositionally biased region" description="Polar residues" evidence="5">
    <location>
        <begin position="68"/>
        <end position="82"/>
    </location>
</feature>
<dbReference type="Pfam" id="PF13916">
    <property type="entry name" value="Phostensin_N"/>
    <property type="match status" value="1"/>
</dbReference>
<feature type="region of interest" description="Disordered" evidence="5">
    <location>
        <begin position="17"/>
        <end position="162"/>
    </location>
</feature>
<evidence type="ECO:0000256" key="1">
    <source>
        <dbReference type="ARBA" id="ARBA00004496"/>
    </source>
</evidence>
<evidence type="ECO:0000256" key="2">
    <source>
        <dbReference type="ARBA" id="ARBA00022490"/>
    </source>
</evidence>
<keyword evidence="2" id="KW-0963">Cytoplasm</keyword>
<feature type="compositionally biased region" description="Basic and acidic residues" evidence="5">
    <location>
        <begin position="17"/>
        <end position="35"/>
    </location>
</feature>
<dbReference type="PANTHER" id="PTHR21685:SF0">
    <property type="entry name" value="PHOSTENSIN"/>
    <property type="match status" value="1"/>
</dbReference>
<organism evidence="8 9">
    <name type="scientific">Cyprinus carpio</name>
    <name type="common">Common carp</name>
    <dbReference type="NCBI Taxonomy" id="7962"/>
    <lineage>
        <taxon>Eukaryota</taxon>
        <taxon>Metazoa</taxon>
        <taxon>Chordata</taxon>
        <taxon>Craniata</taxon>
        <taxon>Vertebrata</taxon>
        <taxon>Euteleostomi</taxon>
        <taxon>Actinopterygii</taxon>
        <taxon>Neopterygii</taxon>
        <taxon>Teleostei</taxon>
        <taxon>Ostariophysi</taxon>
        <taxon>Cypriniformes</taxon>
        <taxon>Cyprinidae</taxon>
        <taxon>Cyprininae</taxon>
        <taxon>Cyprinus</taxon>
    </lineage>
</organism>
<keyword evidence="4" id="KW-0009">Actin-binding</keyword>
<evidence type="ECO:0000313" key="8">
    <source>
        <dbReference type="Ensembl" id="ENSCCRP00015034229.1"/>
    </source>
</evidence>
<comment type="subcellular location">
    <subcellularLocation>
        <location evidence="1">Cytoplasm</location>
    </subcellularLocation>
</comment>
<evidence type="ECO:0000256" key="3">
    <source>
        <dbReference type="ARBA" id="ARBA00022553"/>
    </source>
</evidence>
<dbReference type="InterPro" id="IPR025907">
    <property type="entry name" value="Phostensin/Taperin_PP1-bd_dom"/>
</dbReference>
<dbReference type="AlphaFoldDB" id="A0A8C1UAY9"/>
<dbReference type="Proteomes" id="UP000694700">
    <property type="component" value="Unplaced"/>
</dbReference>
<proteinExistence type="predicted"/>
<reference evidence="8" key="1">
    <citation type="submission" date="2025-08" db="UniProtKB">
        <authorList>
            <consortium name="Ensembl"/>
        </authorList>
    </citation>
    <scope>IDENTIFICATION</scope>
</reference>